<name>A0A150M9J1_9BACL</name>
<dbReference type="EMBL" id="LQYW01000191">
    <property type="protein sequence ID" value="KYD21263.1"/>
    <property type="molecule type" value="Genomic_DNA"/>
</dbReference>
<sequence length="161" mass="18275">MSVLVQELEFDDIAATSIIHAVDPSAHYEADTLVYYPYYFLEYEIKARGLLPIQGKVACIIDAVSGVGALADQFPVLKQIDTLNETLIPTKISKEEAFRIATKYVQHSSIKLKILTAPHFSLLRSEAFYRPYWILHEKKHKDGYPPIMVDAITGKFHTLHI</sequence>
<protein>
    <submittedName>
        <fullName evidence="1">Uncharacterized protein</fullName>
    </submittedName>
</protein>
<dbReference type="PATRIC" id="fig|153151.4.peg.2577"/>
<dbReference type="Proteomes" id="UP000075324">
    <property type="component" value="Unassembled WGS sequence"/>
</dbReference>
<evidence type="ECO:0000313" key="2">
    <source>
        <dbReference type="Proteomes" id="UP000075324"/>
    </source>
</evidence>
<organism evidence="1 2">
    <name type="scientific">Parageobacillus toebii</name>
    <dbReference type="NCBI Taxonomy" id="153151"/>
    <lineage>
        <taxon>Bacteria</taxon>
        <taxon>Bacillati</taxon>
        <taxon>Bacillota</taxon>
        <taxon>Bacilli</taxon>
        <taxon>Bacillales</taxon>
        <taxon>Anoxybacillaceae</taxon>
        <taxon>Parageobacillus</taxon>
    </lineage>
</organism>
<reference evidence="1 2" key="1">
    <citation type="submission" date="2016-01" db="EMBL/GenBank/DDBJ databases">
        <title>Draft Genome Sequences of Seven Thermophilic Sporeformers Isolated from Foods.</title>
        <authorList>
            <person name="Berendsen E.M."/>
            <person name="Wells-Bennik M.H."/>
            <person name="Krawcyk A.O."/>
            <person name="De Jong A."/>
            <person name="Holsappel S."/>
            <person name="Eijlander R.T."/>
            <person name="Kuipers O.P."/>
        </authorList>
    </citation>
    <scope>NUCLEOTIDE SEQUENCE [LARGE SCALE GENOMIC DNA]</scope>
    <source>
        <strain evidence="1 2">B4110</strain>
    </source>
</reference>
<accession>A0A150M9J1</accession>
<comment type="caution">
    <text evidence="1">The sequence shown here is derived from an EMBL/GenBank/DDBJ whole genome shotgun (WGS) entry which is preliminary data.</text>
</comment>
<dbReference type="AlphaFoldDB" id="A0A150M9J1"/>
<proteinExistence type="predicted"/>
<evidence type="ECO:0000313" key="1">
    <source>
        <dbReference type="EMBL" id="KYD21263.1"/>
    </source>
</evidence>
<gene>
    <name evidence="1" type="ORF">B4110_1433</name>
</gene>
<dbReference type="RefSeq" id="WP_062679368.1">
    <property type="nucleotide sequence ID" value="NZ_LQYW01000191.1"/>
</dbReference>